<evidence type="ECO:0000259" key="2">
    <source>
        <dbReference type="PROSITE" id="PS50004"/>
    </source>
</evidence>
<dbReference type="Pfam" id="PF00168">
    <property type="entry name" value="C2"/>
    <property type="match status" value="1"/>
</dbReference>
<feature type="compositionally biased region" description="Polar residues" evidence="1">
    <location>
        <begin position="222"/>
        <end position="244"/>
    </location>
</feature>
<dbReference type="Proteomes" id="UP000694393">
    <property type="component" value="Unplaced"/>
</dbReference>
<name>A0A8C8RPC9_9SAUR</name>
<feature type="region of interest" description="Disordered" evidence="1">
    <location>
        <begin position="213"/>
        <end position="250"/>
    </location>
</feature>
<sequence>MWFLDKMKASPGNSNPHSPSFLGFQPGQTVPERAWGGAAAFPNVLTPDRIPEFCIPPRLTISSVAASPGLSHPTLEDGSNSDPQSQAALSLPHFPKAQTSYGFCTLLESPHIRRKESIFHKDPDSSSFSSLMLPRSRANTYIGRGAASSPITISSVAAGATNHRCLPRQGAGDSDTTSSTDSSPFSSPRLSRSPPRSCLLFKARSQEGLLGRALRARKRSSMIRNNSLSTDESSSNDNSPNASRRASEGLVQSLRTRSVNLSHSTLFPLDLTCGRERLVGDSTALLDRGGLLRLSAEYCSENRRLRLRLISAEGLYDASVEPKSINCCITFSLVPGKIQKQRSTVIKRSRNPIFNEDFFFDGISEDDLYSFAVRMKVTNKGSSMKRDHVLGESELSLMNILSI</sequence>
<dbReference type="PROSITE" id="PS50004">
    <property type="entry name" value="C2"/>
    <property type="match status" value="1"/>
</dbReference>
<dbReference type="InterPro" id="IPR000008">
    <property type="entry name" value="C2_dom"/>
</dbReference>
<keyword evidence="4" id="KW-1185">Reference proteome</keyword>
<evidence type="ECO:0000313" key="3">
    <source>
        <dbReference type="Ensembl" id="ENSPCEP00000007620.1"/>
    </source>
</evidence>
<dbReference type="Ensembl" id="ENSPCET00000007888.1">
    <property type="protein sequence ID" value="ENSPCEP00000007620.1"/>
    <property type="gene ID" value="ENSPCEG00000006102.1"/>
</dbReference>
<reference evidence="3" key="1">
    <citation type="submission" date="2025-08" db="UniProtKB">
        <authorList>
            <consortium name="Ensembl"/>
        </authorList>
    </citation>
    <scope>IDENTIFICATION</scope>
</reference>
<feature type="region of interest" description="Disordered" evidence="1">
    <location>
        <begin position="164"/>
        <end position="197"/>
    </location>
</feature>
<evidence type="ECO:0000313" key="4">
    <source>
        <dbReference type="Proteomes" id="UP000694393"/>
    </source>
</evidence>
<dbReference type="CDD" id="cd00030">
    <property type="entry name" value="C2"/>
    <property type="match status" value="1"/>
</dbReference>
<dbReference type="PANTHER" id="PTHR46291">
    <property type="entry name" value="C2 DOMAIN-CONTAINING PROTEIN"/>
    <property type="match status" value="1"/>
</dbReference>
<dbReference type="InterPro" id="IPR035892">
    <property type="entry name" value="C2_domain_sf"/>
</dbReference>
<accession>A0A8C8RPC9</accession>
<dbReference type="SMART" id="SM00239">
    <property type="entry name" value="C2"/>
    <property type="match status" value="1"/>
</dbReference>
<organism evidence="3 4">
    <name type="scientific">Pelusios castaneus</name>
    <name type="common">West African mud turtle</name>
    <dbReference type="NCBI Taxonomy" id="367368"/>
    <lineage>
        <taxon>Eukaryota</taxon>
        <taxon>Metazoa</taxon>
        <taxon>Chordata</taxon>
        <taxon>Craniata</taxon>
        <taxon>Vertebrata</taxon>
        <taxon>Euteleostomi</taxon>
        <taxon>Archelosauria</taxon>
        <taxon>Testudinata</taxon>
        <taxon>Testudines</taxon>
        <taxon>Pleurodira</taxon>
        <taxon>Pelomedusidae</taxon>
        <taxon>Pelusios</taxon>
    </lineage>
</organism>
<protein>
    <recommendedName>
        <fullName evidence="2">C2 domain-containing protein</fullName>
    </recommendedName>
</protein>
<feature type="domain" description="C2" evidence="2">
    <location>
        <begin position="288"/>
        <end position="403"/>
    </location>
</feature>
<dbReference type="PANTHER" id="PTHR46291:SF8">
    <property type="entry name" value="C2 DOMAIN-CONTAINING PROTEIN"/>
    <property type="match status" value="1"/>
</dbReference>
<proteinExistence type="predicted"/>
<dbReference type="AlphaFoldDB" id="A0A8C8RPC9"/>
<evidence type="ECO:0000256" key="1">
    <source>
        <dbReference type="SAM" id="MobiDB-lite"/>
    </source>
</evidence>
<reference evidence="3" key="2">
    <citation type="submission" date="2025-09" db="UniProtKB">
        <authorList>
            <consortium name="Ensembl"/>
        </authorList>
    </citation>
    <scope>IDENTIFICATION</scope>
</reference>
<feature type="compositionally biased region" description="Low complexity" evidence="1">
    <location>
        <begin position="173"/>
        <end position="197"/>
    </location>
</feature>
<dbReference type="InterPro" id="IPR043549">
    <property type="entry name" value="C2C4C/C2C4D"/>
</dbReference>
<dbReference type="Gene3D" id="2.60.40.150">
    <property type="entry name" value="C2 domain"/>
    <property type="match status" value="1"/>
</dbReference>
<dbReference type="SUPFAM" id="SSF49562">
    <property type="entry name" value="C2 domain (Calcium/lipid-binding domain, CaLB)"/>
    <property type="match status" value="1"/>
</dbReference>